<keyword evidence="2" id="KW-0547">Nucleotide-binding</keyword>
<dbReference type="SUPFAM" id="SSF140931">
    <property type="entry name" value="Fic-like"/>
    <property type="match status" value="1"/>
</dbReference>
<sequence length="511" mass="58111">MSMLERRVGQNALYHNLELEVIPPPAESWCGPTSRKTIIEGRRIIEKYPLVYAPSDTVAGHLKFALKHETLDMGVIAATMRAADPNELEKWVESEPTGAFSRRAWFLYEWFTGKNLNLPDASSGNYVDALNPKLNIGSHGTNLPRYRVVDNMLGVSGMCFTVKPSQAIGRYRTSALNERAQEIVNSARPEVLERAIQYLFTKETKSSFEIEHEEATAQKAERFVAALKSTASFEPSSFDDLIQLQNVIVDRRYAATAFRDFQNFVGETIGPDQEKVHFICPKPEDIQELMRDWGAMCHRLRGMSDPVIASAVVAFAFVYLHPFEDGNGRIHRFLIHNILSREGFTPPNFLFPISAAIVRDVRGYDRTLESLSTPVMERTAWAWDKEYNIIVKNDTDHLFRYFDATEHVEFTYAKIEDTVQKDLREEIDYITLFDAALKALNRAIDMPNRQASLFVRLFMQQGGISKKKRELFKELSDEEVGRLSAVVRDAITDTGHANDDNVEAEDKGPGW</sequence>
<dbReference type="GO" id="GO:0005524">
    <property type="term" value="F:ATP binding"/>
    <property type="evidence" value="ECO:0007669"/>
    <property type="project" value="UniProtKB-KW"/>
</dbReference>
<name>A0A7X0MF83_9HYPH</name>
<feature type="binding site" evidence="2">
    <location>
        <begin position="325"/>
        <end position="332"/>
    </location>
    <ligand>
        <name>ATP</name>
        <dbReference type="ChEBI" id="CHEBI:30616"/>
    </ligand>
</feature>
<keyword evidence="2" id="KW-0067">ATP-binding</keyword>
<dbReference type="InterPro" id="IPR003812">
    <property type="entry name" value="Fido"/>
</dbReference>
<evidence type="ECO:0000256" key="1">
    <source>
        <dbReference type="PIRSR" id="PIRSR640198-1"/>
    </source>
</evidence>
<dbReference type="Proteomes" id="UP000565576">
    <property type="component" value="Unassembled WGS sequence"/>
</dbReference>
<dbReference type="PANTHER" id="PTHR13504:SF38">
    <property type="entry name" value="FIDO DOMAIN-CONTAINING PROTEIN"/>
    <property type="match status" value="1"/>
</dbReference>
<dbReference type="Pfam" id="PF02661">
    <property type="entry name" value="Fic"/>
    <property type="match status" value="1"/>
</dbReference>
<dbReference type="InterPro" id="IPR036597">
    <property type="entry name" value="Fido-like_dom_sf"/>
</dbReference>
<organism evidence="4 5">
    <name type="scientific">Rhizobium lusitanum</name>
    <dbReference type="NCBI Taxonomy" id="293958"/>
    <lineage>
        <taxon>Bacteria</taxon>
        <taxon>Pseudomonadati</taxon>
        <taxon>Pseudomonadota</taxon>
        <taxon>Alphaproteobacteria</taxon>
        <taxon>Hyphomicrobiales</taxon>
        <taxon>Rhizobiaceae</taxon>
        <taxon>Rhizobium/Agrobacterium group</taxon>
        <taxon>Rhizobium</taxon>
    </lineage>
</organism>
<dbReference type="PROSITE" id="PS51459">
    <property type="entry name" value="FIDO"/>
    <property type="match status" value="1"/>
</dbReference>
<proteinExistence type="predicted"/>
<dbReference type="InterPro" id="IPR040198">
    <property type="entry name" value="Fido_containing"/>
</dbReference>
<reference evidence="4 5" key="1">
    <citation type="submission" date="2020-08" db="EMBL/GenBank/DDBJ databases">
        <title>Genomic Encyclopedia of Type Strains, Phase IV (KMG-V): Genome sequencing to study the core and pangenomes of soil and plant-associated prokaryotes.</title>
        <authorList>
            <person name="Whitman W."/>
        </authorList>
    </citation>
    <scope>NUCLEOTIDE SEQUENCE [LARGE SCALE GENOMIC DNA]</scope>
    <source>
        <strain evidence="4 5">SEMIA 4060</strain>
    </source>
</reference>
<evidence type="ECO:0000313" key="5">
    <source>
        <dbReference type="Proteomes" id="UP000565576"/>
    </source>
</evidence>
<dbReference type="PANTHER" id="PTHR13504">
    <property type="entry name" value="FIDO DOMAIN-CONTAINING PROTEIN DDB_G0283145"/>
    <property type="match status" value="1"/>
</dbReference>
<evidence type="ECO:0000256" key="2">
    <source>
        <dbReference type="PIRSR" id="PIRSR640198-2"/>
    </source>
</evidence>
<feature type="domain" description="Fido" evidence="3">
    <location>
        <begin position="236"/>
        <end position="384"/>
    </location>
</feature>
<accession>A0A7X0MF83</accession>
<gene>
    <name evidence="4" type="ORF">GGD46_004149</name>
</gene>
<evidence type="ECO:0000313" key="4">
    <source>
        <dbReference type="EMBL" id="MBB6486850.1"/>
    </source>
</evidence>
<comment type="caution">
    <text evidence="4">The sequence shown here is derived from an EMBL/GenBank/DDBJ whole genome shotgun (WGS) entry which is preliminary data.</text>
</comment>
<dbReference type="Gene3D" id="1.10.3290.10">
    <property type="entry name" value="Fido-like domain"/>
    <property type="match status" value="1"/>
</dbReference>
<protein>
    <submittedName>
        <fullName evidence="4">Fic family protein</fullName>
    </submittedName>
</protein>
<evidence type="ECO:0000259" key="3">
    <source>
        <dbReference type="PROSITE" id="PS51459"/>
    </source>
</evidence>
<feature type="active site" evidence="1">
    <location>
        <position position="321"/>
    </location>
</feature>
<dbReference type="AlphaFoldDB" id="A0A7X0MF83"/>
<dbReference type="EMBL" id="JACHBG010000010">
    <property type="protein sequence ID" value="MBB6486850.1"/>
    <property type="molecule type" value="Genomic_DNA"/>
</dbReference>